<keyword evidence="1" id="KW-0472">Membrane</keyword>
<reference evidence="2" key="1">
    <citation type="submission" date="2022-03" db="EMBL/GenBank/DDBJ databases">
        <title>Identification of a novel bacterium isolated from mangrove sediments.</title>
        <authorList>
            <person name="Pan X."/>
        </authorList>
    </citation>
    <scope>NUCLEOTIDE SEQUENCE</scope>
    <source>
        <strain evidence="2">B2637</strain>
    </source>
</reference>
<proteinExistence type="predicted"/>
<name>A0ABT0AA29_9SPHN</name>
<evidence type="ECO:0000313" key="3">
    <source>
        <dbReference type="Proteomes" id="UP001162802"/>
    </source>
</evidence>
<feature type="transmembrane region" description="Helical" evidence="1">
    <location>
        <begin position="32"/>
        <end position="51"/>
    </location>
</feature>
<keyword evidence="3" id="KW-1185">Reference proteome</keyword>
<dbReference type="Proteomes" id="UP001162802">
    <property type="component" value="Unassembled WGS sequence"/>
</dbReference>
<evidence type="ECO:0000256" key="1">
    <source>
        <dbReference type="SAM" id="Phobius"/>
    </source>
</evidence>
<sequence length="70" mass="7356">MAIALSLMVLASIALVLGSIALWRRPGHRRRAVLMLVLAGIMAINVAILTVPTPDGRSLAGIAKTQEAPQ</sequence>
<organism evidence="2 3">
    <name type="scientific">Novosphingobium mangrovi</name>
    <name type="common">ex Hu et al. 2023</name>
    <dbReference type="NCBI Taxonomy" id="2930094"/>
    <lineage>
        <taxon>Bacteria</taxon>
        <taxon>Pseudomonadati</taxon>
        <taxon>Pseudomonadota</taxon>
        <taxon>Alphaproteobacteria</taxon>
        <taxon>Sphingomonadales</taxon>
        <taxon>Sphingomonadaceae</taxon>
        <taxon>Novosphingobium</taxon>
    </lineage>
</organism>
<feature type="transmembrane region" description="Helical" evidence="1">
    <location>
        <begin position="6"/>
        <end position="23"/>
    </location>
</feature>
<gene>
    <name evidence="2" type="ORF">MTR65_05130</name>
</gene>
<accession>A0ABT0AA29</accession>
<comment type="caution">
    <text evidence="2">The sequence shown here is derived from an EMBL/GenBank/DDBJ whole genome shotgun (WGS) entry which is preliminary data.</text>
</comment>
<keyword evidence="1" id="KW-1133">Transmembrane helix</keyword>
<dbReference type="EMBL" id="JALHAT010000004">
    <property type="protein sequence ID" value="MCJ1960051.1"/>
    <property type="molecule type" value="Genomic_DNA"/>
</dbReference>
<protein>
    <submittedName>
        <fullName evidence="2">Uncharacterized protein</fullName>
    </submittedName>
</protein>
<dbReference type="RefSeq" id="WP_243797787.1">
    <property type="nucleotide sequence ID" value="NZ_JALHAT010000004.1"/>
</dbReference>
<keyword evidence="1" id="KW-0812">Transmembrane</keyword>
<evidence type="ECO:0000313" key="2">
    <source>
        <dbReference type="EMBL" id="MCJ1960051.1"/>
    </source>
</evidence>